<keyword evidence="1" id="KW-0540">Nuclease</keyword>
<protein>
    <submittedName>
        <fullName evidence="5">Exonuclease</fullName>
    </submittedName>
</protein>
<keyword evidence="6" id="KW-1185">Reference proteome</keyword>
<dbReference type="CDD" id="cd06133">
    <property type="entry name" value="ERI-1_3'hExo_like"/>
    <property type="match status" value="1"/>
</dbReference>
<keyword evidence="2" id="KW-0378">Hydrolase</keyword>
<dbReference type="Gene3D" id="3.30.420.10">
    <property type="entry name" value="Ribonuclease H-like superfamily/Ribonuclease H"/>
    <property type="match status" value="1"/>
</dbReference>
<evidence type="ECO:0000256" key="2">
    <source>
        <dbReference type="ARBA" id="ARBA00022801"/>
    </source>
</evidence>
<dbReference type="SMART" id="SM00479">
    <property type="entry name" value="EXOIII"/>
    <property type="match status" value="1"/>
</dbReference>
<dbReference type="GO" id="GO:0004527">
    <property type="term" value="F:exonuclease activity"/>
    <property type="evidence" value="ECO:0007669"/>
    <property type="project" value="UniProtKB-KW"/>
</dbReference>
<proteinExistence type="predicted"/>
<evidence type="ECO:0000313" key="5">
    <source>
        <dbReference type="EMBL" id="OXR28227.1"/>
    </source>
</evidence>
<dbReference type="InterPro" id="IPR036397">
    <property type="entry name" value="RNaseH_sf"/>
</dbReference>
<organism evidence="5 6">
    <name type="scientific">Pseudomonas umsongensis</name>
    <dbReference type="NCBI Taxonomy" id="198618"/>
    <lineage>
        <taxon>Bacteria</taxon>
        <taxon>Pseudomonadati</taxon>
        <taxon>Pseudomonadota</taxon>
        <taxon>Gammaproteobacteria</taxon>
        <taxon>Pseudomonadales</taxon>
        <taxon>Pseudomonadaceae</taxon>
        <taxon>Pseudomonas</taxon>
    </lineage>
</organism>
<reference evidence="5 6" key="1">
    <citation type="submission" date="2017-06" db="EMBL/GenBank/DDBJ databases">
        <authorList>
            <person name="Furmanczyk E.M."/>
        </authorList>
    </citation>
    <scope>NUCLEOTIDE SEQUENCE [LARGE SCALE GENOMIC DNA]</scope>
    <source>
        <strain evidence="5 6">DSM 16611</strain>
    </source>
</reference>
<dbReference type="InterPro" id="IPR051274">
    <property type="entry name" value="3-5_Exoribonuclease"/>
</dbReference>
<evidence type="ECO:0000256" key="3">
    <source>
        <dbReference type="ARBA" id="ARBA00022839"/>
    </source>
</evidence>
<keyword evidence="3 5" id="KW-0269">Exonuclease</keyword>
<dbReference type="InterPro" id="IPR013520">
    <property type="entry name" value="Ribonucl_H"/>
</dbReference>
<dbReference type="EMBL" id="NIWU01000008">
    <property type="protein sequence ID" value="OXR28227.1"/>
    <property type="molecule type" value="Genomic_DNA"/>
</dbReference>
<dbReference type="InterPro" id="IPR047201">
    <property type="entry name" value="ERI-1_3'hExo-like"/>
</dbReference>
<evidence type="ECO:0000259" key="4">
    <source>
        <dbReference type="SMART" id="SM00479"/>
    </source>
</evidence>
<accession>A0ABX4DP72</accession>
<dbReference type="InterPro" id="IPR012337">
    <property type="entry name" value="RNaseH-like_sf"/>
</dbReference>
<dbReference type="PANTHER" id="PTHR23044:SF61">
    <property type="entry name" value="3'-5' EXORIBONUCLEASE 1-RELATED"/>
    <property type="match status" value="1"/>
</dbReference>
<sequence>MSIEAKLLHLQAIQNLLAPYRYLYCVDLEATCDEVDEVDEVDESESPRPLAVVPDQMETIEIGLVVIDLESLEIVDEFQRFVRPQINPTLTAFCKKLTSIQQADVDGARTYQEVGEELRTFATRFPNAAWASWGDYDARQLERDAGFAACPPLLEGMPHFNARKWHAGLYDDRPKSLKHTVESLGLVWQGTYHRGIDDAKNVASIIKEMLG</sequence>
<dbReference type="Proteomes" id="UP000215455">
    <property type="component" value="Unassembled WGS sequence"/>
</dbReference>
<evidence type="ECO:0000313" key="6">
    <source>
        <dbReference type="Proteomes" id="UP000215455"/>
    </source>
</evidence>
<evidence type="ECO:0000256" key="1">
    <source>
        <dbReference type="ARBA" id="ARBA00022722"/>
    </source>
</evidence>
<feature type="domain" description="Exonuclease" evidence="4">
    <location>
        <begin position="22"/>
        <end position="211"/>
    </location>
</feature>
<dbReference type="RefSeq" id="WP_083349455.1">
    <property type="nucleotide sequence ID" value="NZ_LT629767.1"/>
</dbReference>
<comment type="caution">
    <text evidence="5">The sequence shown here is derived from an EMBL/GenBank/DDBJ whole genome shotgun (WGS) entry which is preliminary data.</text>
</comment>
<name>A0ABX4DP72_9PSED</name>
<dbReference type="Pfam" id="PF00929">
    <property type="entry name" value="RNase_T"/>
    <property type="match status" value="1"/>
</dbReference>
<gene>
    <name evidence="5" type="ORF">PSUM_27290</name>
</gene>
<dbReference type="SUPFAM" id="SSF53098">
    <property type="entry name" value="Ribonuclease H-like"/>
    <property type="match status" value="1"/>
</dbReference>
<dbReference type="PANTHER" id="PTHR23044">
    <property type="entry name" value="3'-5' EXONUCLEASE ERI1-RELATED"/>
    <property type="match status" value="1"/>
</dbReference>